<keyword evidence="3" id="KW-1185">Reference proteome</keyword>
<dbReference type="CDD" id="cd06222">
    <property type="entry name" value="RNase_H_like"/>
    <property type="match status" value="1"/>
</dbReference>
<evidence type="ECO:0000313" key="3">
    <source>
        <dbReference type="Proteomes" id="UP000541444"/>
    </source>
</evidence>
<dbReference type="Proteomes" id="UP000541444">
    <property type="component" value="Unassembled WGS sequence"/>
</dbReference>
<evidence type="ECO:0000259" key="1">
    <source>
        <dbReference type="Pfam" id="PF13456"/>
    </source>
</evidence>
<proteinExistence type="predicted"/>
<comment type="caution">
    <text evidence="2">The sequence shown here is derived from an EMBL/GenBank/DDBJ whole genome shotgun (WGS) entry which is preliminary data.</text>
</comment>
<name>A0A7J7LAG8_9MAGN</name>
<dbReference type="AlphaFoldDB" id="A0A7J7LAG8"/>
<accession>A0A7J7LAG8</accession>
<evidence type="ECO:0000313" key="2">
    <source>
        <dbReference type="EMBL" id="KAF6139520.1"/>
    </source>
</evidence>
<dbReference type="EMBL" id="JACGCM010002464">
    <property type="protein sequence ID" value="KAF6139520.1"/>
    <property type="molecule type" value="Genomic_DNA"/>
</dbReference>
<protein>
    <recommendedName>
        <fullName evidence="1">RNase H type-1 domain-containing protein</fullName>
    </recommendedName>
</protein>
<dbReference type="InterPro" id="IPR044730">
    <property type="entry name" value="RNase_H-like_dom_plant"/>
</dbReference>
<dbReference type="GO" id="GO:0004523">
    <property type="term" value="F:RNA-DNA hybrid ribonuclease activity"/>
    <property type="evidence" value="ECO:0007669"/>
    <property type="project" value="InterPro"/>
</dbReference>
<dbReference type="Pfam" id="PF13456">
    <property type="entry name" value="RVT_3"/>
    <property type="match status" value="1"/>
</dbReference>
<reference evidence="2 3" key="1">
    <citation type="journal article" date="2020" name="IScience">
        <title>Genome Sequencing of the Endangered Kingdonia uniflora (Circaeasteraceae, Ranunculales) Reveals Potential Mechanisms of Evolutionary Specialization.</title>
        <authorList>
            <person name="Sun Y."/>
            <person name="Deng T."/>
            <person name="Zhang A."/>
            <person name="Moore M.J."/>
            <person name="Landis J.B."/>
            <person name="Lin N."/>
            <person name="Zhang H."/>
            <person name="Zhang X."/>
            <person name="Huang J."/>
            <person name="Zhang X."/>
            <person name="Sun H."/>
            <person name="Wang H."/>
        </authorList>
    </citation>
    <scope>NUCLEOTIDE SEQUENCE [LARGE SCALE GENOMIC DNA]</scope>
    <source>
        <strain evidence="2">TB1705</strain>
        <tissue evidence="2">Leaf</tissue>
    </source>
</reference>
<dbReference type="GO" id="GO:0003676">
    <property type="term" value="F:nucleic acid binding"/>
    <property type="evidence" value="ECO:0007669"/>
    <property type="project" value="InterPro"/>
</dbReference>
<sequence length="154" mass="17497">MLLSSNLASKYHLYLMRSKFAMMGQALAIQEGVDVAFTEGRHSIIGVLVLNIPYATSYLVECNAIIEALAKALELGYPKILIASDSSAVVAAFNLDQLPWRLQSIWRILKRCFIRYMITSVWREVNLGAYQAAKRCTTLQDGTMEWHEDRPQFH</sequence>
<dbReference type="InterPro" id="IPR012337">
    <property type="entry name" value="RNaseH-like_sf"/>
</dbReference>
<gene>
    <name evidence="2" type="ORF">GIB67_015477</name>
</gene>
<dbReference type="InterPro" id="IPR002156">
    <property type="entry name" value="RNaseH_domain"/>
</dbReference>
<organism evidence="2 3">
    <name type="scientific">Kingdonia uniflora</name>
    <dbReference type="NCBI Taxonomy" id="39325"/>
    <lineage>
        <taxon>Eukaryota</taxon>
        <taxon>Viridiplantae</taxon>
        <taxon>Streptophyta</taxon>
        <taxon>Embryophyta</taxon>
        <taxon>Tracheophyta</taxon>
        <taxon>Spermatophyta</taxon>
        <taxon>Magnoliopsida</taxon>
        <taxon>Ranunculales</taxon>
        <taxon>Circaeasteraceae</taxon>
        <taxon>Kingdonia</taxon>
    </lineage>
</organism>
<dbReference type="InterPro" id="IPR036397">
    <property type="entry name" value="RNaseH_sf"/>
</dbReference>
<dbReference type="Gene3D" id="3.30.420.10">
    <property type="entry name" value="Ribonuclease H-like superfamily/Ribonuclease H"/>
    <property type="match status" value="1"/>
</dbReference>
<feature type="domain" description="RNase H type-1" evidence="1">
    <location>
        <begin position="55"/>
        <end position="136"/>
    </location>
</feature>
<dbReference type="SUPFAM" id="SSF53098">
    <property type="entry name" value="Ribonuclease H-like"/>
    <property type="match status" value="1"/>
</dbReference>